<feature type="transmembrane region" description="Helical" evidence="2">
    <location>
        <begin position="487"/>
        <end position="505"/>
    </location>
</feature>
<feature type="transmembrane region" description="Helical" evidence="2">
    <location>
        <begin position="412"/>
        <end position="432"/>
    </location>
</feature>
<keyword evidence="2" id="KW-1133">Transmembrane helix</keyword>
<evidence type="ECO:0000313" key="4">
    <source>
        <dbReference type="Proteomes" id="UP000824189"/>
    </source>
</evidence>
<reference evidence="3" key="1">
    <citation type="journal article" date="2021" name="PeerJ">
        <title>Extensive microbial diversity within the chicken gut microbiome revealed by metagenomics and culture.</title>
        <authorList>
            <person name="Gilroy R."/>
            <person name="Ravi A."/>
            <person name="Getino M."/>
            <person name="Pursley I."/>
            <person name="Horton D.L."/>
            <person name="Alikhan N.F."/>
            <person name="Baker D."/>
            <person name="Gharbi K."/>
            <person name="Hall N."/>
            <person name="Watson M."/>
            <person name="Adriaenssens E.M."/>
            <person name="Foster-Nyarko E."/>
            <person name="Jarju S."/>
            <person name="Secka A."/>
            <person name="Antonio M."/>
            <person name="Oren A."/>
            <person name="Chaudhuri R.R."/>
            <person name="La Ragione R."/>
            <person name="Hildebrand F."/>
            <person name="Pallen M.J."/>
        </authorList>
    </citation>
    <scope>NUCLEOTIDE SEQUENCE</scope>
    <source>
        <strain evidence="3">4376</strain>
    </source>
</reference>
<comment type="caution">
    <text evidence="3">The sequence shown here is derived from an EMBL/GenBank/DDBJ whole genome shotgun (WGS) entry which is preliminary data.</text>
</comment>
<evidence type="ECO:0000256" key="2">
    <source>
        <dbReference type="SAM" id="Phobius"/>
    </source>
</evidence>
<protein>
    <submittedName>
        <fullName evidence="3">Uncharacterized protein</fullName>
    </submittedName>
</protein>
<feature type="transmembrane region" description="Helical" evidence="2">
    <location>
        <begin position="115"/>
        <end position="135"/>
    </location>
</feature>
<evidence type="ECO:0000313" key="3">
    <source>
        <dbReference type="EMBL" id="HIW96622.1"/>
    </source>
</evidence>
<gene>
    <name evidence="3" type="ORF">H9867_09140</name>
</gene>
<dbReference type="Proteomes" id="UP000824189">
    <property type="component" value="Unassembled WGS sequence"/>
</dbReference>
<dbReference type="AlphaFoldDB" id="A0A9D1S1N6"/>
<feature type="transmembrane region" description="Helical" evidence="2">
    <location>
        <begin position="60"/>
        <end position="80"/>
    </location>
</feature>
<reference evidence="3" key="2">
    <citation type="submission" date="2021-04" db="EMBL/GenBank/DDBJ databases">
        <authorList>
            <person name="Gilroy R."/>
        </authorList>
    </citation>
    <scope>NUCLEOTIDE SEQUENCE</scope>
    <source>
        <strain evidence="3">4376</strain>
    </source>
</reference>
<sequence length="527" mass="56852">MSITRTLVSLHWTLWRRNNIGNFSLLILALFSYVFGLVGASTLGVWSAAELTNDDNPHTFVATMGLGSLLYLMMAVMFPAGESTMDWRQFGTLPVTARQLLPATIITIFLQTRGFLALINTVIMAVIGATAFGSLGAGLAVGWVVACIAQLVVTVAMGEALAALLNNSTGRQHQEKVSLIGSALFMVGFLFFYMSINSNVEALFTQELPLLSWSPFATAAAALAYQPFGADSLARAAITLAVVVLCAWVWLNRTMTMLRHPVPDSGSGGSRRRSAAASTPSASGSLLLPGAPATAWGAAFSRAVRYYRRDLRYLYMTMSFPLLAVFYLFLGARGEDSFFHYFGLYFMAMMATTLMSNIFGMDGPHNWVHITTGVHPRTMLTARMAATAVVIVPLIAAYGLAGGLLSGFEPLWIANVFIATGFTVIMLSLSTYQAVKIPQRTSPPGTNSFSMKNSGNAQVALWVFATSLSAATVSLPAFLLVIFDHPFAAVAVELVIAAACCWFLVRAASAHLGRTWPATFEKVQRFM</sequence>
<name>A0A9D1S1N6_9CORY</name>
<feature type="transmembrane region" description="Helical" evidence="2">
    <location>
        <begin position="338"/>
        <end position="359"/>
    </location>
</feature>
<feature type="transmembrane region" description="Helical" evidence="2">
    <location>
        <begin position="177"/>
        <end position="196"/>
    </location>
</feature>
<feature type="transmembrane region" description="Helical" evidence="2">
    <location>
        <begin position="380"/>
        <end position="400"/>
    </location>
</feature>
<feature type="transmembrane region" description="Helical" evidence="2">
    <location>
        <begin position="20"/>
        <end position="40"/>
    </location>
</feature>
<proteinExistence type="predicted"/>
<keyword evidence="2" id="KW-0472">Membrane</keyword>
<keyword evidence="2" id="KW-0812">Transmembrane</keyword>
<organism evidence="3 4">
    <name type="scientific">Candidatus Corynebacterium gallistercoris</name>
    <dbReference type="NCBI Taxonomy" id="2838530"/>
    <lineage>
        <taxon>Bacteria</taxon>
        <taxon>Bacillati</taxon>
        <taxon>Actinomycetota</taxon>
        <taxon>Actinomycetes</taxon>
        <taxon>Mycobacteriales</taxon>
        <taxon>Corynebacteriaceae</taxon>
        <taxon>Corynebacterium</taxon>
    </lineage>
</organism>
<accession>A0A9D1S1N6</accession>
<feature type="transmembrane region" description="Helical" evidence="2">
    <location>
        <begin position="459"/>
        <end position="481"/>
    </location>
</feature>
<feature type="transmembrane region" description="Helical" evidence="2">
    <location>
        <begin position="232"/>
        <end position="251"/>
    </location>
</feature>
<feature type="region of interest" description="Disordered" evidence="1">
    <location>
        <begin position="262"/>
        <end position="283"/>
    </location>
</feature>
<evidence type="ECO:0000256" key="1">
    <source>
        <dbReference type="SAM" id="MobiDB-lite"/>
    </source>
</evidence>
<feature type="transmembrane region" description="Helical" evidence="2">
    <location>
        <begin position="141"/>
        <end position="165"/>
    </location>
</feature>
<feature type="transmembrane region" description="Helical" evidence="2">
    <location>
        <begin position="313"/>
        <end position="332"/>
    </location>
</feature>
<dbReference type="EMBL" id="DXFZ01000108">
    <property type="protein sequence ID" value="HIW96622.1"/>
    <property type="molecule type" value="Genomic_DNA"/>
</dbReference>